<evidence type="ECO:0000256" key="4">
    <source>
        <dbReference type="ARBA" id="ARBA00022679"/>
    </source>
</evidence>
<dbReference type="PRINTS" id="PR00344">
    <property type="entry name" value="BCTRLSENSOR"/>
</dbReference>
<feature type="transmembrane region" description="Helical" evidence="9">
    <location>
        <begin position="30"/>
        <end position="47"/>
    </location>
</feature>
<evidence type="ECO:0000256" key="2">
    <source>
        <dbReference type="ARBA" id="ARBA00012438"/>
    </source>
</evidence>
<sequence>MDLLSRIATHINEARPSSFDDESLARLTKLQYVGLLGVVGHPLYYFIWAHVFPQPYESLPLRALCTALFLPLVFSMRLKGKPWLLPYSFVAITIGLPFLFSYMYLMNGANLVWSESLLGSVIIVYHFGVVFATCSLLVGGALAGLFYSISHAPLTLEGQTHLGEQLPILAFFVIVILVIKLDRRVLLEAKQRGMAAALASVAHELRTPLASIESTLVGFERHLPGLLESPDTAAARAERLYEALRRMRIEVRNVHGSIDLLLANSRDQVSIPRSNFDLAEAVRRAVNDYPFYHEDEREQIRLSLAPGVIVNGNEQMFRMVLNNLLKNALRAIARAGRGVITIAVAPGERGRGTLEFTDTAEGIQREVLDRIFDRFYTYPPGSGNGIGLSFCRSVLAQWGATISCRSEFGSYTCFAIDFPPPRRFAQPTAADQ</sequence>
<keyword evidence="3" id="KW-0597">Phosphoprotein</keyword>
<dbReference type="CDD" id="cd00082">
    <property type="entry name" value="HisKA"/>
    <property type="match status" value="1"/>
</dbReference>
<keyword evidence="5" id="KW-0547">Nucleotide-binding</keyword>
<keyword evidence="9" id="KW-0472">Membrane</keyword>
<evidence type="ECO:0000259" key="10">
    <source>
        <dbReference type="PROSITE" id="PS50109"/>
    </source>
</evidence>
<evidence type="ECO:0000256" key="3">
    <source>
        <dbReference type="ARBA" id="ARBA00022553"/>
    </source>
</evidence>
<gene>
    <name evidence="11" type="primary">cqsS</name>
    <name evidence="11" type="ORF">LMG21510_03179</name>
</gene>
<keyword evidence="7" id="KW-0067">ATP-binding</keyword>
<keyword evidence="12" id="KW-1185">Reference proteome</keyword>
<dbReference type="PROSITE" id="PS50109">
    <property type="entry name" value="HIS_KIN"/>
    <property type="match status" value="1"/>
</dbReference>
<dbReference type="EC" id="2.7.13.3" evidence="2"/>
<keyword evidence="6 11" id="KW-0418">Kinase</keyword>
<keyword evidence="8" id="KW-0902">Two-component regulatory system</keyword>
<evidence type="ECO:0000256" key="1">
    <source>
        <dbReference type="ARBA" id="ARBA00000085"/>
    </source>
</evidence>
<feature type="transmembrane region" description="Helical" evidence="9">
    <location>
        <begin position="84"/>
        <end position="105"/>
    </location>
</feature>
<dbReference type="SUPFAM" id="SSF55874">
    <property type="entry name" value="ATPase domain of HSP90 chaperone/DNA topoisomerase II/histidine kinase"/>
    <property type="match status" value="1"/>
</dbReference>
<keyword evidence="9" id="KW-0812">Transmembrane</keyword>
<dbReference type="PANTHER" id="PTHR42878:SF7">
    <property type="entry name" value="SENSOR HISTIDINE KINASE GLRK"/>
    <property type="match status" value="1"/>
</dbReference>
<evidence type="ECO:0000256" key="6">
    <source>
        <dbReference type="ARBA" id="ARBA00022777"/>
    </source>
</evidence>
<feature type="domain" description="Histidine kinase" evidence="10">
    <location>
        <begin position="200"/>
        <end position="422"/>
    </location>
</feature>
<dbReference type="SUPFAM" id="SSF47384">
    <property type="entry name" value="Homodimeric domain of signal transducing histidine kinase"/>
    <property type="match status" value="1"/>
</dbReference>
<evidence type="ECO:0000313" key="12">
    <source>
        <dbReference type="Proteomes" id="UP000721236"/>
    </source>
</evidence>
<dbReference type="PANTHER" id="PTHR42878">
    <property type="entry name" value="TWO-COMPONENT HISTIDINE KINASE"/>
    <property type="match status" value="1"/>
</dbReference>
<reference evidence="11 12" key="1">
    <citation type="submission" date="2021-08" db="EMBL/GenBank/DDBJ databases">
        <authorList>
            <person name="Peeters C."/>
        </authorList>
    </citation>
    <scope>NUCLEOTIDE SEQUENCE [LARGE SCALE GENOMIC DNA]</scope>
    <source>
        <strain evidence="11 12">LMG 21510</strain>
    </source>
</reference>
<dbReference type="EMBL" id="CAJZAH010000003">
    <property type="protein sequence ID" value="CAG9176981.1"/>
    <property type="molecule type" value="Genomic_DNA"/>
</dbReference>
<proteinExistence type="predicted"/>
<dbReference type="SMART" id="SM00387">
    <property type="entry name" value="HATPase_c"/>
    <property type="match status" value="1"/>
</dbReference>
<protein>
    <recommendedName>
        <fullName evidence="2">histidine kinase</fullName>
        <ecNumber evidence="2">2.7.13.3</ecNumber>
    </recommendedName>
</protein>
<dbReference type="Gene3D" id="1.10.287.130">
    <property type="match status" value="1"/>
</dbReference>
<dbReference type="Proteomes" id="UP000721236">
    <property type="component" value="Unassembled WGS sequence"/>
</dbReference>
<evidence type="ECO:0000313" key="11">
    <source>
        <dbReference type="EMBL" id="CAG9176981.1"/>
    </source>
</evidence>
<dbReference type="InterPro" id="IPR003661">
    <property type="entry name" value="HisK_dim/P_dom"/>
</dbReference>
<evidence type="ECO:0000256" key="9">
    <source>
        <dbReference type="SAM" id="Phobius"/>
    </source>
</evidence>
<name>A0ABN7YY56_9BURK</name>
<organism evidence="11 12">
    <name type="scientific">Cupriavidus respiraculi</name>
    <dbReference type="NCBI Taxonomy" id="195930"/>
    <lineage>
        <taxon>Bacteria</taxon>
        <taxon>Pseudomonadati</taxon>
        <taxon>Pseudomonadota</taxon>
        <taxon>Betaproteobacteria</taxon>
        <taxon>Burkholderiales</taxon>
        <taxon>Burkholderiaceae</taxon>
        <taxon>Cupriavidus</taxon>
    </lineage>
</organism>
<dbReference type="GO" id="GO:0004673">
    <property type="term" value="F:protein histidine kinase activity"/>
    <property type="evidence" value="ECO:0007669"/>
    <property type="project" value="UniProtKB-EC"/>
</dbReference>
<comment type="catalytic activity">
    <reaction evidence="1">
        <text>ATP + protein L-histidine = ADP + protein N-phospho-L-histidine.</text>
        <dbReference type="EC" id="2.7.13.3"/>
    </reaction>
</comment>
<dbReference type="InterPro" id="IPR036890">
    <property type="entry name" value="HATPase_C_sf"/>
</dbReference>
<keyword evidence="4 11" id="KW-0808">Transferase</keyword>
<feature type="transmembrane region" description="Helical" evidence="9">
    <location>
        <begin position="59"/>
        <end position="78"/>
    </location>
</feature>
<dbReference type="InterPro" id="IPR050351">
    <property type="entry name" value="BphY/WalK/GraS-like"/>
</dbReference>
<keyword evidence="9" id="KW-1133">Transmembrane helix</keyword>
<dbReference type="Pfam" id="PF02518">
    <property type="entry name" value="HATPase_c"/>
    <property type="match status" value="1"/>
</dbReference>
<comment type="caution">
    <text evidence="11">The sequence shown here is derived from an EMBL/GenBank/DDBJ whole genome shotgun (WGS) entry which is preliminary data.</text>
</comment>
<dbReference type="InterPro" id="IPR036097">
    <property type="entry name" value="HisK_dim/P_sf"/>
</dbReference>
<evidence type="ECO:0000256" key="8">
    <source>
        <dbReference type="ARBA" id="ARBA00023012"/>
    </source>
</evidence>
<dbReference type="InterPro" id="IPR004358">
    <property type="entry name" value="Sig_transdc_His_kin-like_C"/>
</dbReference>
<dbReference type="InterPro" id="IPR003594">
    <property type="entry name" value="HATPase_dom"/>
</dbReference>
<dbReference type="Gene3D" id="3.30.565.10">
    <property type="entry name" value="Histidine kinase-like ATPase, C-terminal domain"/>
    <property type="match status" value="1"/>
</dbReference>
<accession>A0ABN7YY56</accession>
<evidence type="ECO:0000256" key="7">
    <source>
        <dbReference type="ARBA" id="ARBA00022840"/>
    </source>
</evidence>
<dbReference type="RefSeq" id="WP_224042688.1">
    <property type="nucleotide sequence ID" value="NZ_CAJZAH010000003.1"/>
</dbReference>
<feature type="transmembrane region" description="Helical" evidence="9">
    <location>
        <begin position="166"/>
        <end position="182"/>
    </location>
</feature>
<feature type="transmembrane region" description="Helical" evidence="9">
    <location>
        <begin position="117"/>
        <end position="146"/>
    </location>
</feature>
<evidence type="ECO:0000256" key="5">
    <source>
        <dbReference type="ARBA" id="ARBA00022741"/>
    </source>
</evidence>
<dbReference type="InterPro" id="IPR005467">
    <property type="entry name" value="His_kinase_dom"/>
</dbReference>